<evidence type="ECO:0000256" key="1">
    <source>
        <dbReference type="SAM" id="MobiDB-lite"/>
    </source>
</evidence>
<reference evidence="2" key="2">
    <citation type="submission" date="2020-09" db="EMBL/GenBank/DDBJ databases">
        <authorList>
            <person name="Sun Q."/>
            <person name="Ohkuma M."/>
        </authorList>
    </citation>
    <scope>NUCLEOTIDE SEQUENCE</scope>
    <source>
        <strain evidence="2">JCM 4790</strain>
    </source>
</reference>
<dbReference type="EMBL" id="BMVU01000023">
    <property type="protein sequence ID" value="GGX86244.1"/>
    <property type="molecule type" value="Genomic_DNA"/>
</dbReference>
<evidence type="ECO:0000313" key="3">
    <source>
        <dbReference type="Proteomes" id="UP000619244"/>
    </source>
</evidence>
<proteinExistence type="predicted"/>
<reference evidence="2" key="1">
    <citation type="journal article" date="2014" name="Int. J. Syst. Evol. Microbiol.">
        <title>Complete genome sequence of Corynebacterium casei LMG S-19264T (=DSM 44701T), isolated from a smear-ripened cheese.</title>
        <authorList>
            <consortium name="US DOE Joint Genome Institute (JGI-PGF)"/>
            <person name="Walter F."/>
            <person name="Albersmeier A."/>
            <person name="Kalinowski J."/>
            <person name="Ruckert C."/>
        </authorList>
    </citation>
    <scope>NUCLEOTIDE SEQUENCE</scope>
    <source>
        <strain evidence="2">JCM 4790</strain>
    </source>
</reference>
<dbReference type="AlphaFoldDB" id="A0A918U3Q7"/>
<accession>A0A918U3Q7</accession>
<gene>
    <name evidence="2" type="ORF">GCM10010358_45540</name>
</gene>
<protein>
    <submittedName>
        <fullName evidence="2">Uncharacterized protein</fullName>
    </submittedName>
</protein>
<sequence>MIKGRPDGSQEADEIPHVLEPHGADHDRDTAEARVARAGRREGGADVGIRIRVKE</sequence>
<keyword evidence="3" id="KW-1185">Reference proteome</keyword>
<comment type="caution">
    <text evidence="2">The sequence shown here is derived from an EMBL/GenBank/DDBJ whole genome shotgun (WGS) entry which is preliminary data.</text>
</comment>
<organism evidence="2 3">
    <name type="scientific">Streptomyces minutiscleroticus</name>
    <dbReference type="NCBI Taxonomy" id="68238"/>
    <lineage>
        <taxon>Bacteria</taxon>
        <taxon>Bacillati</taxon>
        <taxon>Actinomycetota</taxon>
        <taxon>Actinomycetes</taxon>
        <taxon>Kitasatosporales</taxon>
        <taxon>Streptomycetaceae</taxon>
        <taxon>Streptomyces</taxon>
    </lineage>
</organism>
<evidence type="ECO:0000313" key="2">
    <source>
        <dbReference type="EMBL" id="GGX86244.1"/>
    </source>
</evidence>
<name>A0A918U3Q7_9ACTN</name>
<dbReference type="Proteomes" id="UP000619244">
    <property type="component" value="Unassembled WGS sequence"/>
</dbReference>
<feature type="region of interest" description="Disordered" evidence="1">
    <location>
        <begin position="1"/>
        <end position="31"/>
    </location>
</feature>